<accession>A0A5S5CA40</accession>
<name>A0A5S5CA40_9FLAO</name>
<evidence type="ECO:0008006" key="4">
    <source>
        <dbReference type="Google" id="ProtNLM"/>
    </source>
</evidence>
<reference evidence="2 3" key="1">
    <citation type="submission" date="2019-07" db="EMBL/GenBank/DDBJ databases">
        <title>Genomic Encyclopedia of Archaeal and Bacterial Type Strains, Phase II (KMG-II): from individual species to whole genera.</title>
        <authorList>
            <person name="Goeker M."/>
        </authorList>
    </citation>
    <scope>NUCLEOTIDE SEQUENCE [LARGE SCALE GENOMIC DNA]</scope>
    <source>
        <strain evidence="2 3">DSM 17527</strain>
    </source>
</reference>
<dbReference type="Proteomes" id="UP000324376">
    <property type="component" value="Unassembled WGS sequence"/>
</dbReference>
<dbReference type="RefSeq" id="WP_148781855.1">
    <property type="nucleotide sequence ID" value="NZ_VNHU01000002.1"/>
</dbReference>
<gene>
    <name evidence="2" type="ORF">BD809_102483</name>
</gene>
<dbReference type="OrthoDB" id="893802at2"/>
<evidence type="ECO:0000256" key="1">
    <source>
        <dbReference type="SAM" id="SignalP"/>
    </source>
</evidence>
<proteinExistence type="predicted"/>
<feature type="chain" id="PRO_5024459994" description="Lipoprotein" evidence="1">
    <location>
        <begin position="21"/>
        <end position="144"/>
    </location>
</feature>
<dbReference type="AlphaFoldDB" id="A0A5S5CA40"/>
<evidence type="ECO:0000313" key="2">
    <source>
        <dbReference type="EMBL" id="TYP76265.1"/>
    </source>
</evidence>
<sequence>MKTLFILPLIILCISFTSCLDDDDAVNFFYEGLPIATAELPEELVKDSTYTIKVSYFRPTSCHLFEGFDYQKNRNERTISAIALVSEATTCETYEEPREEETSFKFLVGTESSYIFKFWQGRATDGSSKFLIIEVPTAEAKVKN</sequence>
<keyword evidence="1" id="KW-0732">Signal</keyword>
<feature type="signal peptide" evidence="1">
    <location>
        <begin position="1"/>
        <end position="20"/>
    </location>
</feature>
<protein>
    <recommendedName>
        <fullName evidence="4">Lipoprotein</fullName>
    </recommendedName>
</protein>
<organism evidence="2 3">
    <name type="scientific">Aquimarina intermedia</name>
    <dbReference type="NCBI Taxonomy" id="350814"/>
    <lineage>
        <taxon>Bacteria</taxon>
        <taxon>Pseudomonadati</taxon>
        <taxon>Bacteroidota</taxon>
        <taxon>Flavobacteriia</taxon>
        <taxon>Flavobacteriales</taxon>
        <taxon>Flavobacteriaceae</taxon>
        <taxon>Aquimarina</taxon>
    </lineage>
</organism>
<keyword evidence="3" id="KW-1185">Reference proteome</keyword>
<dbReference type="EMBL" id="VNHU01000002">
    <property type="protein sequence ID" value="TYP76265.1"/>
    <property type="molecule type" value="Genomic_DNA"/>
</dbReference>
<comment type="caution">
    <text evidence="2">The sequence shown here is derived from an EMBL/GenBank/DDBJ whole genome shotgun (WGS) entry which is preliminary data.</text>
</comment>
<evidence type="ECO:0000313" key="3">
    <source>
        <dbReference type="Proteomes" id="UP000324376"/>
    </source>
</evidence>
<dbReference type="PROSITE" id="PS51257">
    <property type="entry name" value="PROKAR_LIPOPROTEIN"/>
    <property type="match status" value="1"/>
</dbReference>